<keyword evidence="5 7" id="KW-1133">Transmembrane helix</keyword>
<dbReference type="AlphaFoldDB" id="A0A8J5L2V8"/>
<evidence type="ECO:0000313" key="9">
    <source>
        <dbReference type="EMBL" id="KAG6504384.1"/>
    </source>
</evidence>
<evidence type="ECO:0000256" key="4">
    <source>
        <dbReference type="ARBA" id="ARBA00022692"/>
    </source>
</evidence>
<organism evidence="9 10">
    <name type="scientific">Zingiber officinale</name>
    <name type="common">Ginger</name>
    <name type="synonym">Amomum zingiber</name>
    <dbReference type="NCBI Taxonomy" id="94328"/>
    <lineage>
        <taxon>Eukaryota</taxon>
        <taxon>Viridiplantae</taxon>
        <taxon>Streptophyta</taxon>
        <taxon>Embryophyta</taxon>
        <taxon>Tracheophyta</taxon>
        <taxon>Spermatophyta</taxon>
        <taxon>Magnoliopsida</taxon>
        <taxon>Liliopsida</taxon>
        <taxon>Zingiberales</taxon>
        <taxon>Zingiberaceae</taxon>
        <taxon>Zingiber</taxon>
    </lineage>
</organism>
<dbReference type="Proteomes" id="UP000734854">
    <property type="component" value="Unassembled WGS sequence"/>
</dbReference>
<evidence type="ECO:0000256" key="5">
    <source>
        <dbReference type="ARBA" id="ARBA00022989"/>
    </source>
</evidence>
<dbReference type="PANTHER" id="PTHR31485:SF36">
    <property type="entry name" value="HYDROXYPROLINE O-ARABINOSYLTRANSFERASE 3"/>
    <property type="match status" value="1"/>
</dbReference>
<dbReference type="PANTHER" id="PTHR31485">
    <property type="entry name" value="PEPTIDYL SERINE ALPHA-GALACTOSYLTRANSFERASE"/>
    <property type="match status" value="1"/>
</dbReference>
<dbReference type="GO" id="GO:0016757">
    <property type="term" value="F:glycosyltransferase activity"/>
    <property type="evidence" value="ECO:0007669"/>
    <property type="project" value="UniProtKB-KW"/>
</dbReference>
<dbReference type="EMBL" id="JACMSC010000010">
    <property type="protein sequence ID" value="KAG6504384.1"/>
    <property type="molecule type" value="Genomic_DNA"/>
</dbReference>
<keyword evidence="6 7" id="KW-0472">Membrane</keyword>
<accession>A0A8J5L2V8</accession>
<keyword evidence="2" id="KW-0328">Glycosyltransferase</keyword>
<gene>
    <name evidence="9" type="ORF">ZIOFF_036717</name>
</gene>
<comment type="subcellular location">
    <subcellularLocation>
        <location evidence="1">Membrane</location>
        <topology evidence="1">Single-pass membrane protein</topology>
    </subcellularLocation>
</comment>
<evidence type="ECO:0000256" key="7">
    <source>
        <dbReference type="SAM" id="Phobius"/>
    </source>
</evidence>
<evidence type="ECO:0000256" key="1">
    <source>
        <dbReference type="ARBA" id="ARBA00004167"/>
    </source>
</evidence>
<sequence>MIRRQDIGKGFPLFFLLLAFGSFIATYNLVAMVIHYRRRESVNQLRVDNFASGMLKIGRLRVQRQLFHVAATAIDAAYSRWQCRIMYYWYKEMKHGEGSEVGGFTRVLHSGKLIA</sequence>
<dbReference type="Pfam" id="PF23452">
    <property type="entry name" value="HPAT"/>
    <property type="match status" value="1"/>
</dbReference>
<comment type="caution">
    <text evidence="9">The sequence shown here is derived from an EMBL/GenBank/DDBJ whole genome shotgun (WGS) entry which is preliminary data.</text>
</comment>
<reference evidence="9 10" key="1">
    <citation type="submission" date="2020-08" db="EMBL/GenBank/DDBJ databases">
        <title>Plant Genome Project.</title>
        <authorList>
            <person name="Zhang R.-G."/>
        </authorList>
    </citation>
    <scope>NUCLEOTIDE SEQUENCE [LARGE SCALE GENOMIC DNA]</scope>
    <source>
        <tissue evidence="9">Rhizome</tissue>
    </source>
</reference>
<protein>
    <recommendedName>
        <fullName evidence="8">Hydroxyproline O-arabinosyltransferase-like domain-containing protein</fullName>
    </recommendedName>
</protein>
<evidence type="ECO:0000313" key="10">
    <source>
        <dbReference type="Proteomes" id="UP000734854"/>
    </source>
</evidence>
<keyword evidence="10" id="KW-1185">Reference proteome</keyword>
<keyword evidence="3" id="KW-0808">Transferase</keyword>
<evidence type="ECO:0000256" key="2">
    <source>
        <dbReference type="ARBA" id="ARBA00022676"/>
    </source>
</evidence>
<dbReference type="InterPro" id="IPR056508">
    <property type="entry name" value="HPAT-like"/>
</dbReference>
<feature type="domain" description="Hydroxyproline O-arabinosyltransferase-like" evidence="8">
    <location>
        <begin position="67"/>
        <end position="112"/>
    </location>
</feature>
<feature type="transmembrane region" description="Helical" evidence="7">
    <location>
        <begin position="12"/>
        <end position="36"/>
    </location>
</feature>
<keyword evidence="4 7" id="KW-0812">Transmembrane</keyword>
<evidence type="ECO:0000259" key="8">
    <source>
        <dbReference type="Pfam" id="PF23452"/>
    </source>
</evidence>
<proteinExistence type="predicted"/>
<evidence type="ECO:0000256" key="3">
    <source>
        <dbReference type="ARBA" id="ARBA00022679"/>
    </source>
</evidence>
<name>A0A8J5L2V8_ZINOF</name>
<dbReference type="InterPro" id="IPR044845">
    <property type="entry name" value="HPAT/SRGT1-like"/>
</dbReference>
<dbReference type="GO" id="GO:0016020">
    <property type="term" value="C:membrane"/>
    <property type="evidence" value="ECO:0007669"/>
    <property type="project" value="UniProtKB-SubCell"/>
</dbReference>
<evidence type="ECO:0000256" key="6">
    <source>
        <dbReference type="ARBA" id="ARBA00023136"/>
    </source>
</evidence>